<evidence type="ECO:0000256" key="1">
    <source>
        <dbReference type="ARBA" id="ARBA00013184"/>
    </source>
</evidence>
<evidence type="ECO:0000259" key="11">
    <source>
        <dbReference type="PROSITE" id="PS51186"/>
    </source>
</evidence>
<protein>
    <recommendedName>
        <fullName evidence="8">N-alpha-acetyltransferase 60</fullName>
        <ecNumber evidence="7">2.3.1.259</ecNumber>
        <ecNumber evidence="1">2.3.1.48</ecNumber>
    </recommendedName>
</protein>
<evidence type="ECO:0000256" key="6">
    <source>
        <dbReference type="ARBA" id="ARBA00025774"/>
    </source>
</evidence>
<proteinExistence type="inferred from homology"/>
<dbReference type="EC" id="2.3.1.259" evidence="7"/>
<reference evidence="12" key="1">
    <citation type="submission" date="2023-07" db="EMBL/GenBank/DDBJ databases">
        <title>A chromosome-level genome assembly of Lolium multiflorum.</title>
        <authorList>
            <person name="Chen Y."/>
            <person name="Copetti D."/>
            <person name="Kolliker R."/>
            <person name="Studer B."/>
        </authorList>
    </citation>
    <scope>NUCLEOTIDE SEQUENCE</scope>
    <source>
        <strain evidence="12">02402/16</strain>
        <tissue evidence="12">Leaf</tissue>
    </source>
</reference>
<evidence type="ECO:0000256" key="9">
    <source>
        <dbReference type="ARBA" id="ARBA00048017"/>
    </source>
</evidence>
<name>A0AAD8TBG8_LOLMU</name>
<dbReference type="PROSITE" id="PS51186">
    <property type="entry name" value="GNAT"/>
    <property type="match status" value="1"/>
</dbReference>
<gene>
    <name evidence="12" type="ORF">QYE76_039444</name>
</gene>
<evidence type="ECO:0000256" key="2">
    <source>
        <dbReference type="ARBA" id="ARBA00022679"/>
    </source>
</evidence>
<dbReference type="InterPro" id="IPR000182">
    <property type="entry name" value="GNAT_dom"/>
</dbReference>
<keyword evidence="5" id="KW-0012">Acyltransferase</keyword>
<dbReference type="GO" id="GO:0000139">
    <property type="term" value="C:Golgi membrane"/>
    <property type="evidence" value="ECO:0007669"/>
    <property type="project" value="TreeGrafter"/>
</dbReference>
<evidence type="ECO:0000256" key="7">
    <source>
        <dbReference type="ARBA" id="ARBA00026111"/>
    </source>
</evidence>
<evidence type="ECO:0000256" key="8">
    <source>
        <dbReference type="ARBA" id="ARBA00026144"/>
    </source>
</evidence>
<dbReference type="Pfam" id="PF00583">
    <property type="entry name" value="Acetyltransf_1"/>
    <property type="match status" value="1"/>
</dbReference>
<comment type="catalytic activity">
    <reaction evidence="10">
        <text>N-terminal L-methionyl-[transmembrane protein] + acetyl-CoA = N-terminal N(alpha)-acetyl-L-methionyl-[transmembrane protein] + CoA + H(+)</text>
        <dbReference type="Rhea" id="RHEA:50604"/>
        <dbReference type="Rhea" id="RHEA-COMP:12745"/>
        <dbReference type="Rhea" id="RHEA-COMP:12746"/>
        <dbReference type="ChEBI" id="CHEBI:15378"/>
        <dbReference type="ChEBI" id="CHEBI:57287"/>
        <dbReference type="ChEBI" id="CHEBI:57288"/>
        <dbReference type="ChEBI" id="CHEBI:64731"/>
        <dbReference type="ChEBI" id="CHEBI:133414"/>
        <dbReference type="EC" id="2.3.1.259"/>
    </reaction>
</comment>
<accession>A0AAD8TBG8</accession>
<dbReference type="InterPro" id="IPR016181">
    <property type="entry name" value="Acyl_CoA_acyltransferase"/>
</dbReference>
<keyword evidence="3" id="KW-0159">Chromosome partition</keyword>
<keyword evidence="4" id="KW-0156">Chromatin regulator</keyword>
<dbReference type="SUPFAM" id="SSF55729">
    <property type="entry name" value="Acyl-CoA N-acyltransferases (Nat)"/>
    <property type="match status" value="1"/>
</dbReference>
<dbReference type="GO" id="GO:0120518">
    <property type="term" value="F:protein N-terminal-methionine acetyltransferase activity"/>
    <property type="evidence" value="ECO:0007669"/>
    <property type="project" value="UniProtKB-EC"/>
</dbReference>
<dbReference type="FunFam" id="3.40.630.30:FF:000041">
    <property type="entry name" value="Histone acetyltransferase MCC1 isoform A"/>
    <property type="match status" value="1"/>
</dbReference>
<evidence type="ECO:0000256" key="4">
    <source>
        <dbReference type="ARBA" id="ARBA00022853"/>
    </source>
</evidence>
<dbReference type="GO" id="GO:0007059">
    <property type="term" value="P:chromosome segregation"/>
    <property type="evidence" value="ECO:0007669"/>
    <property type="project" value="UniProtKB-KW"/>
</dbReference>
<keyword evidence="2" id="KW-0808">Transferase</keyword>
<organism evidence="12 13">
    <name type="scientific">Lolium multiflorum</name>
    <name type="common">Italian ryegrass</name>
    <name type="synonym">Lolium perenne subsp. multiflorum</name>
    <dbReference type="NCBI Taxonomy" id="4521"/>
    <lineage>
        <taxon>Eukaryota</taxon>
        <taxon>Viridiplantae</taxon>
        <taxon>Streptophyta</taxon>
        <taxon>Embryophyta</taxon>
        <taxon>Tracheophyta</taxon>
        <taxon>Spermatophyta</taxon>
        <taxon>Magnoliopsida</taxon>
        <taxon>Liliopsida</taxon>
        <taxon>Poales</taxon>
        <taxon>Poaceae</taxon>
        <taxon>BOP clade</taxon>
        <taxon>Pooideae</taxon>
        <taxon>Poodae</taxon>
        <taxon>Poeae</taxon>
        <taxon>Poeae Chloroplast Group 2 (Poeae type)</taxon>
        <taxon>Loliodinae</taxon>
        <taxon>Loliinae</taxon>
        <taxon>Lolium</taxon>
    </lineage>
</organism>
<comment type="similarity">
    <text evidence="6">Belongs to the acetyltransferase family. NAA60 subfamily.</text>
</comment>
<dbReference type="EC" id="2.3.1.48" evidence="1"/>
<sequence length="320" mass="37176">MLDPTSKFRPTVEYRPIRLSDLQMLEQIHVELFPVRYERDFFLDVVNSNGIISWGAVDTSRSDELVGFITTKIVSAQDSEIEDLFSNSCLWKDPTLVYILTLGVVDRYRNLGIASSLVQEVIKYGTSIINCRGVYLHVISYNQPAIRFYEKMLFNLVRRLPMFYYIQGQHYDSFLFVYYIREGLSPCSLMGFLEVLVTKIWSNKNQSTHEWSRFKESSTLLVTQTDTRIISSEDKRCHPGHGHHGACRIGETEWSSDCCYVVVAKKMDEFFLAYMLRHLKMGIMPSNDDVNGDHFVWRCWMFSLPNGQDFGAHLKDSVIY</sequence>
<evidence type="ECO:0000313" key="13">
    <source>
        <dbReference type="Proteomes" id="UP001231189"/>
    </source>
</evidence>
<dbReference type="PANTHER" id="PTHR14744">
    <property type="entry name" value="N-ALPHA-ACETYLTRANSFERASE 60"/>
    <property type="match status" value="1"/>
</dbReference>
<comment type="catalytic activity">
    <reaction evidence="9">
        <text>L-lysyl-[protein] + acetyl-CoA = N(6)-acetyl-L-lysyl-[protein] + CoA + H(+)</text>
        <dbReference type="Rhea" id="RHEA:45948"/>
        <dbReference type="Rhea" id="RHEA-COMP:9752"/>
        <dbReference type="Rhea" id="RHEA-COMP:10731"/>
        <dbReference type="ChEBI" id="CHEBI:15378"/>
        <dbReference type="ChEBI" id="CHEBI:29969"/>
        <dbReference type="ChEBI" id="CHEBI:57287"/>
        <dbReference type="ChEBI" id="CHEBI:57288"/>
        <dbReference type="ChEBI" id="CHEBI:61930"/>
        <dbReference type="EC" id="2.3.1.48"/>
    </reaction>
</comment>
<dbReference type="Gene3D" id="3.40.630.30">
    <property type="match status" value="1"/>
</dbReference>
<keyword evidence="13" id="KW-1185">Reference proteome</keyword>
<feature type="domain" description="N-acetyltransferase" evidence="11">
    <location>
        <begin position="12"/>
        <end position="181"/>
    </location>
</feature>
<comment type="caution">
    <text evidence="12">The sequence shown here is derived from an EMBL/GenBank/DDBJ whole genome shotgun (WGS) entry which is preliminary data.</text>
</comment>
<dbReference type="Proteomes" id="UP001231189">
    <property type="component" value="Unassembled WGS sequence"/>
</dbReference>
<evidence type="ECO:0000256" key="5">
    <source>
        <dbReference type="ARBA" id="ARBA00023315"/>
    </source>
</evidence>
<dbReference type="GO" id="GO:0004402">
    <property type="term" value="F:histone acetyltransferase activity"/>
    <property type="evidence" value="ECO:0007669"/>
    <property type="project" value="TreeGrafter"/>
</dbReference>
<dbReference type="EMBL" id="JAUUTY010000002">
    <property type="protein sequence ID" value="KAK1678596.1"/>
    <property type="molecule type" value="Genomic_DNA"/>
</dbReference>
<evidence type="ECO:0000313" key="12">
    <source>
        <dbReference type="EMBL" id="KAK1678596.1"/>
    </source>
</evidence>
<dbReference type="PANTHER" id="PTHR14744:SF15">
    <property type="entry name" value="N-ALPHA-ACETYLTRANSFERASE 60"/>
    <property type="match status" value="1"/>
</dbReference>
<dbReference type="InterPro" id="IPR045141">
    <property type="entry name" value="NAA60-like"/>
</dbReference>
<dbReference type="CDD" id="cd04301">
    <property type="entry name" value="NAT_SF"/>
    <property type="match status" value="1"/>
</dbReference>
<evidence type="ECO:0000256" key="3">
    <source>
        <dbReference type="ARBA" id="ARBA00022829"/>
    </source>
</evidence>
<dbReference type="AlphaFoldDB" id="A0AAD8TBG8"/>
<evidence type="ECO:0000256" key="10">
    <source>
        <dbReference type="ARBA" id="ARBA00048848"/>
    </source>
</evidence>